<dbReference type="AlphaFoldDB" id="A0AAV9KA06"/>
<dbReference type="EMBL" id="JAWPEI010000011">
    <property type="protein sequence ID" value="KAK4710013.1"/>
    <property type="molecule type" value="Genomic_DNA"/>
</dbReference>
<gene>
    <name evidence="2" type="ORF">R3W88_004526</name>
</gene>
<comment type="caution">
    <text evidence="2">The sequence shown here is derived from an EMBL/GenBank/DDBJ whole genome shotgun (WGS) entry which is preliminary data.</text>
</comment>
<protein>
    <submittedName>
        <fullName evidence="2">Uncharacterized protein</fullName>
    </submittedName>
</protein>
<keyword evidence="3" id="KW-1185">Reference proteome</keyword>
<reference evidence="2 3" key="1">
    <citation type="submission" date="2023-10" db="EMBL/GenBank/DDBJ databases">
        <title>Genome-Wide Identification Analysis in wild type Solanum Pinnatisectum Reveals Some Genes Defensing Phytophthora Infestans.</title>
        <authorList>
            <person name="Sun C."/>
        </authorList>
    </citation>
    <scope>NUCLEOTIDE SEQUENCE [LARGE SCALE GENOMIC DNA]</scope>
    <source>
        <strain evidence="2">LQN</strain>
        <tissue evidence="2">Leaf</tissue>
    </source>
</reference>
<accession>A0AAV9KA06</accession>
<evidence type="ECO:0000256" key="1">
    <source>
        <dbReference type="SAM" id="Coils"/>
    </source>
</evidence>
<dbReference type="Proteomes" id="UP001311915">
    <property type="component" value="Unassembled WGS sequence"/>
</dbReference>
<sequence>MVVEQDKGKMVPGYLSWFRDPVTFGDTIEESNRERKNQHIIRQLEKELEKAKATISRQLELQDVEGELKHTEGKLARLEEELDSRIHLARQIKREQSFEISRLKRDIVESEEVVHYQKGELKRQKERFEKERPCWMRLHDKLKAQLEEHKRKISHCVNIDEEREALLRNNLGDHQVWLNNCHENMGRARRQVHQLAKKISYVIKNLRRINNLEVVEQARVIVPHMPKVLLNLYETVGGQRKP</sequence>
<evidence type="ECO:0000313" key="2">
    <source>
        <dbReference type="EMBL" id="KAK4710013.1"/>
    </source>
</evidence>
<organism evidence="2 3">
    <name type="scientific">Solanum pinnatisectum</name>
    <name type="common">tansyleaf nightshade</name>
    <dbReference type="NCBI Taxonomy" id="50273"/>
    <lineage>
        <taxon>Eukaryota</taxon>
        <taxon>Viridiplantae</taxon>
        <taxon>Streptophyta</taxon>
        <taxon>Embryophyta</taxon>
        <taxon>Tracheophyta</taxon>
        <taxon>Spermatophyta</taxon>
        <taxon>Magnoliopsida</taxon>
        <taxon>eudicotyledons</taxon>
        <taxon>Gunneridae</taxon>
        <taxon>Pentapetalae</taxon>
        <taxon>asterids</taxon>
        <taxon>lamiids</taxon>
        <taxon>Solanales</taxon>
        <taxon>Solanaceae</taxon>
        <taxon>Solanoideae</taxon>
        <taxon>Solaneae</taxon>
        <taxon>Solanum</taxon>
    </lineage>
</organism>
<feature type="coiled-coil region" evidence="1">
    <location>
        <begin position="34"/>
        <end position="95"/>
    </location>
</feature>
<evidence type="ECO:0000313" key="3">
    <source>
        <dbReference type="Proteomes" id="UP001311915"/>
    </source>
</evidence>
<proteinExistence type="predicted"/>
<name>A0AAV9KA06_9SOLN</name>
<keyword evidence="1" id="KW-0175">Coiled coil</keyword>